<reference evidence="1 2" key="1">
    <citation type="submission" date="2020-03" db="EMBL/GenBank/DDBJ databases">
        <title>Draft Genome Sequence of Cudoniella acicularis.</title>
        <authorList>
            <person name="Buettner E."/>
            <person name="Kellner H."/>
        </authorList>
    </citation>
    <scope>NUCLEOTIDE SEQUENCE [LARGE SCALE GENOMIC DNA]</scope>
    <source>
        <strain evidence="1 2">DSM 108380</strain>
    </source>
</reference>
<dbReference type="OrthoDB" id="3344043at2759"/>
<sequence>MRPQGVDWLQLANHTVSIPVSILERLAGGDLSPHTIMAGQRISVIFCLSELGNPRLENALQNLYSCSSWGDAIHFGFGIKHVVRRLAEIKQGLTCIALCGSLSELHLSKASASILMELANACEVPDEVRPSPHQWMNMVETCSGVLKSTTFGIVAEQFMSFHGRDWIQGTMENYKDVANALHAIGRVSSRALQSITLTGGRSCGWIAAIGYWFLGLDVEIQDKDGGLLYRSTDSDERIKILVIYGDSQSKIPLTSLRLFTTSSSLGRKAETIIFLAWNLSAIQIHGDLTPCRSGLQFVYELLAGEAEIDDREHKFGARQKPYKGGIKRLISLLDMGSVYHTAQFLFTTILYPQTTSTFTETSVGGLCFYLNILMEVSDRPEVATLLHVAPGRIETKRGRKYLHVLDITGKSSVGILGLEWVDKGQFVLPAEYSKSYYAETPKTLATFDGGLANNSLATNTGSVDLTATLVIKESPQSLLADFRFHCARGSCQVGAYMLFREIAFCSGLVSCAHRGCPPASSSESIMVVDGEGGLPAEPSQDGIYIYRLSGNSLARCIGLLVDKDSTDSPVILRGRECIECCVTAASLLEKRPAYIIL</sequence>
<keyword evidence="2" id="KW-1185">Reference proteome</keyword>
<evidence type="ECO:0000313" key="1">
    <source>
        <dbReference type="EMBL" id="KAF4626528.1"/>
    </source>
</evidence>
<gene>
    <name evidence="1" type="ORF">G7Y89_g11630</name>
</gene>
<evidence type="ECO:0000313" key="2">
    <source>
        <dbReference type="Proteomes" id="UP000566819"/>
    </source>
</evidence>
<dbReference type="Proteomes" id="UP000566819">
    <property type="component" value="Unassembled WGS sequence"/>
</dbReference>
<organism evidence="1 2">
    <name type="scientific">Cudoniella acicularis</name>
    <dbReference type="NCBI Taxonomy" id="354080"/>
    <lineage>
        <taxon>Eukaryota</taxon>
        <taxon>Fungi</taxon>
        <taxon>Dikarya</taxon>
        <taxon>Ascomycota</taxon>
        <taxon>Pezizomycotina</taxon>
        <taxon>Leotiomycetes</taxon>
        <taxon>Helotiales</taxon>
        <taxon>Tricladiaceae</taxon>
        <taxon>Cudoniella</taxon>
    </lineage>
</organism>
<accession>A0A8H4RBM4</accession>
<comment type="caution">
    <text evidence="1">The sequence shown here is derived from an EMBL/GenBank/DDBJ whole genome shotgun (WGS) entry which is preliminary data.</text>
</comment>
<dbReference type="EMBL" id="JAAMPI010001136">
    <property type="protein sequence ID" value="KAF4626528.1"/>
    <property type="molecule type" value="Genomic_DNA"/>
</dbReference>
<dbReference type="AlphaFoldDB" id="A0A8H4RBM4"/>
<proteinExistence type="predicted"/>
<name>A0A8H4RBM4_9HELO</name>
<protein>
    <submittedName>
        <fullName evidence="1">Uncharacterized protein</fullName>
    </submittedName>
</protein>